<keyword evidence="4" id="KW-0945">Host-virus interaction</keyword>
<dbReference type="PROSITE" id="PS51473">
    <property type="entry name" value="GNK2"/>
    <property type="match status" value="2"/>
</dbReference>
<keyword evidence="11" id="KW-1015">Disulfide bond</keyword>
<dbReference type="EMBL" id="JABCRI010000021">
    <property type="protein sequence ID" value="KAF8380473.1"/>
    <property type="molecule type" value="Genomic_DNA"/>
</dbReference>
<evidence type="ECO:0000256" key="3">
    <source>
        <dbReference type="ARBA" id="ARBA00022475"/>
    </source>
</evidence>
<evidence type="ECO:0000256" key="6">
    <source>
        <dbReference type="ARBA" id="ARBA00022729"/>
    </source>
</evidence>
<feature type="transmembrane region" description="Helical" evidence="14">
    <location>
        <begin position="281"/>
        <end position="300"/>
    </location>
</feature>
<evidence type="ECO:0000259" key="15">
    <source>
        <dbReference type="PROSITE" id="PS51473"/>
    </source>
</evidence>
<evidence type="ECO:0000313" key="17">
    <source>
        <dbReference type="Proteomes" id="UP000655225"/>
    </source>
</evidence>
<dbReference type="FunFam" id="3.30.430.20:FF:000001">
    <property type="entry name" value="cysteine-rich repeat secretory protein 3"/>
    <property type="match status" value="1"/>
</dbReference>
<keyword evidence="9 14" id="KW-1133">Transmembrane helix</keyword>
<evidence type="ECO:0000256" key="14">
    <source>
        <dbReference type="SAM" id="Phobius"/>
    </source>
</evidence>
<keyword evidence="2" id="KW-0813">Transport</keyword>
<dbReference type="PANTHER" id="PTHR32080">
    <property type="entry name" value="ANTIFUNGAL PROTEIN GINKBILOBIN-2-LIKE"/>
    <property type="match status" value="1"/>
</dbReference>
<evidence type="ECO:0000256" key="11">
    <source>
        <dbReference type="ARBA" id="ARBA00023157"/>
    </source>
</evidence>
<reference evidence="16 17" key="1">
    <citation type="submission" date="2020-04" db="EMBL/GenBank/DDBJ databases">
        <title>Plant Genome Project.</title>
        <authorList>
            <person name="Zhang R.-G."/>
        </authorList>
    </citation>
    <scope>NUCLEOTIDE SEQUENCE [LARGE SCALE GENOMIC DNA]</scope>
    <source>
        <strain evidence="16">YNK0</strain>
        <tissue evidence="16">Leaf</tissue>
    </source>
</reference>
<comment type="similarity">
    <text evidence="13">Belongs to the cysteine-rich repeat secretory protein family. Plasmodesmata-located proteins (PDLD) subfamily.</text>
</comment>
<dbReference type="FunFam" id="3.30.430.20:FF:000011">
    <property type="entry name" value="Cysteine-rich repeat secretory protein 15"/>
    <property type="match status" value="1"/>
</dbReference>
<evidence type="ECO:0000256" key="2">
    <source>
        <dbReference type="ARBA" id="ARBA00022448"/>
    </source>
</evidence>
<feature type="domain" description="Gnk2-homologous" evidence="15">
    <location>
        <begin position="148"/>
        <end position="247"/>
    </location>
</feature>
<dbReference type="Gene3D" id="3.30.430.20">
    <property type="entry name" value="Gnk2 domain, C-X8-C-X2-C motif"/>
    <property type="match status" value="2"/>
</dbReference>
<keyword evidence="7" id="KW-0677">Repeat</keyword>
<keyword evidence="17" id="KW-1185">Reference proteome</keyword>
<keyword evidence="10 14" id="KW-0472">Membrane</keyword>
<dbReference type="OMA" id="CYVRYEN"/>
<protein>
    <recommendedName>
        <fullName evidence="15">Gnk2-homologous domain-containing protein</fullName>
    </recommendedName>
</protein>
<keyword evidence="3" id="KW-1003">Cell membrane</keyword>
<keyword evidence="6" id="KW-0732">Signal</keyword>
<evidence type="ECO:0000256" key="10">
    <source>
        <dbReference type="ARBA" id="ARBA00023136"/>
    </source>
</evidence>
<dbReference type="PANTHER" id="PTHR32080:SF2">
    <property type="entry name" value="PLASMODESMATA-LOCATED PROTEIN 8"/>
    <property type="match status" value="1"/>
</dbReference>
<dbReference type="Pfam" id="PF01657">
    <property type="entry name" value="Stress-antifung"/>
    <property type="match status" value="2"/>
</dbReference>
<evidence type="ECO:0000256" key="8">
    <source>
        <dbReference type="ARBA" id="ARBA00022949"/>
    </source>
</evidence>
<name>A0A835D4W3_TETSI</name>
<evidence type="ECO:0000256" key="9">
    <source>
        <dbReference type="ARBA" id="ARBA00022989"/>
    </source>
</evidence>
<dbReference type="CDD" id="cd23509">
    <property type="entry name" value="Gnk2-like"/>
    <property type="match status" value="2"/>
</dbReference>
<comment type="caution">
    <text evidence="16">The sequence shown here is derived from an EMBL/GenBank/DDBJ whole genome shotgun (WGS) entry which is preliminary data.</text>
</comment>
<dbReference type="InterPro" id="IPR051378">
    <property type="entry name" value="Cell2Cell_Antifungal"/>
</dbReference>
<proteinExistence type="inferred from homology"/>
<accession>A0A835D4W3</accession>
<organism evidence="16 17">
    <name type="scientific">Tetracentron sinense</name>
    <name type="common">Spur-leaf</name>
    <dbReference type="NCBI Taxonomy" id="13715"/>
    <lineage>
        <taxon>Eukaryota</taxon>
        <taxon>Viridiplantae</taxon>
        <taxon>Streptophyta</taxon>
        <taxon>Embryophyta</taxon>
        <taxon>Tracheophyta</taxon>
        <taxon>Spermatophyta</taxon>
        <taxon>Magnoliopsida</taxon>
        <taxon>Trochodendrales</taxon>
        <taxon>Trochodendraceae</taxon>
        <taxon>Tetracentron</taxon>
    </lineage>
</organism>
<dbReference type="Proteomes" id="UP000655225">
    <property type="component" value="Unassembled WGS sequence"/>
</dbReference>
<dbReference type="GO" id="GO:0009506">
    <property type="term" value="C:plasmodesma"/>
    <property type="evidence" value="ECO:0007669"/>
    <property type="project" value="UniProtKB-SubCell"/>
</dbReference>
<dbReference type="OrthoDB" id="1097929at2759"/>
<evidence type="ECO:0000256" key="13">
    <source>
        <dbReference type="ARBA" id="ARBA00038393"/>
    </source>
</evidence>
<evidence type="ECO:0000256" key="5">
    <source>
        <dbReference type="ARBA" id="ARBA00022692"/>
    </source>
</evidence>
<evidence type="ECO:0000256" key="1">
    <source>
        <dbReference type="ARBA" id="ARBA00004251"/>
    </source>
</evidence>
<keyword evidence="5 14" id="KW-0812">Transmembrane</keyword>
<keyword evidence="8" id="KW-0965">Cell junction</keyword>
<evidence type="ECO:0000313" key="16">
    <source>
        <dbReference type="EMBL" id="KAF8380473.1"/>
    </source>
</evidence>
<dbReference type="AlphaFoldDB" id="A0A835D4W3"/>
<gene>
    <name evidence="16" type="ORF">HHK36_027959</name>
</gene>
<sequence length="305" mass="32841">MLRRIPQQFFQNTISVALKLSSLFFFLSSLSNHGYQVKAHIFIYGGCSQSKYQPNSPFESSLNSLLSSIVSSSSQTSYNGFAIGNGSSTPADAAAYGLYQCRGDLKISDCASCIQSAVGQISLVCPYSYAATLQLEGCFLKYENVYFLGRQDTTLMYKKCSRSTSNDVEFFKRRDDVLADLQTAIGFRVGSSGLVEGFAQCLGDLSSADCSSCLAEAIGKLKNICGSASAADVYLGQCYARYWASGYYDSSSGAIHVSLLFSYACFLVYSSNEDQVGKTVAIIVGVLAGLALVVVLLSFLRKAFG</sequence>
<evidence type="ECO:0000256" key="7">
    <source>
        <dbReference type="ARBA" id="ARBA00022737"/>
    </source>
</evidence>
<comment type="subcellular location">
    <subcellularLocation>
        <location evidence="12">Cell junction</location>
        <location evidence="12">Plasmodesma</location>
    </subcellularLocation>
    <subcellularLocation>
        <location evidence="1">Cell membrane</location>
        <topology evidence="1">Single-pass type I membrane protein</topology>
    </subcellularLocation>
</comment>
<evidence type="ECO:0000256" key="12">
    <source>
        <dbReference type="ARBA" id="ARBA00024184"/>
    </source>
</evidence>
<feature type="domain" description="Gnk2-homologous" evidence="15">
    <location>
        <begin position="40"/>
        <end position="147"/>
    </location>
</feature>
<dbReference type="InterPro" id="IPR002902">
    <property type="entry name" value="GNK2"/>
</dbReference>
<dbReference type="GO" id="GO:0005886">
    <property type="term" value="C:plasma membrane"/>
    <property type="evidence" value="ECO:0007669"/>
    <property type="project" value="UniProtKB-SubCell"/>
</dbReference>
<dbReference type="InterPro" id="IPR038408">
    <property type="entry name" value="GNK2_sf"/>
</dbReference>
<evidence type="ECO:0000256" key="4">
    <source>
        <dbReference type="ARBA" id="ARBA00022581"/>
    </source>
</evidence>